<proteinExistence type="predicted"/>
<comment type="caution">
    <text evidence="1">The sequence shown here is derived from an EMBL/GenBank/DDBJ whole genome shotgun (WGS) entry which is preliminary data.</text>
</comment>
<gene>
    <name evidence="1" type="ORF">BS47DRAFT_1349976</name>
</gene>
<evidence type="ECO:0000313" key="1">
    <source>
        <dbReference type="EMBL" id="KAF9508847.1"/>
    </source>
</evidence>
<dbReference type="AlphaFoldDB" id="A0A9P6ANJ5"/>
<evidence type="ECO:0000313" key="2">
    <source>
        <dbReference type="Proteomes" id="UP000886523"/>
    </source>
</evidence>
<dbReference type="Proteomes" id="UP000886523">
    <property type="component" value="Unassembled WGS sequence"/>
</dbReference>
<reference evidence="1" key="1">
    <citation type="journal article" date="2020" name="Nat. Commun.">
        <title>Large-scale genome sequencing of mycorrhizal fungi provides insights into the early evolution of symbiotic traits.</title>
        <authorList>
            <person name="Miyauchi S."/>
            <person name="Kiss E."/>
            <person name="Kuo A."/>
            <person name="Drula E."/>
            <person name="Kohler A."/>
            <person name="Sanchez-Garcia M."/>
            <person name="Morin E."/>
            <person name="Andreopoulos B."/>
            <person name="Barry K.W."/>
            <person name="Bonito G."/>
            <person name="Buee M."/>
            <person name="Carver A."/>
            <person name="Chen C."/>
            <person name="Cichocki N."/>
            <person name="Clum A."/>
            <person name="Culley D."/>
            <person name="Crous P.W."/>
            <person name="Fauchery L."/>
            <person name="Girlanda M."/>
            <person name="Hayes R.D."/>
            <person name="Keri Z."/>
            <person name="LaButti K."/>
            <person name="Lipzen A."/>
            <person name="Lombard V."/>
            <person name="Magnuson J."/>
            <person name="Maillard F."/>
            <person name="Murat C."/>
            <person name="Nolan M."/>
            <person name="Ohm R.A."/>
            <person name="Pangilinan J."/>
            <person name="Pereira M.F."/>
            <person name="Perotto S."/>
            <person name="Peter M."/>
            <person name="Pfister S."/>
            <person name="Riley R."/>
            <person name="Sitrit Y."/>
            <person name="Stielow J.B."/>
            <person name="Szollosi G."/>
            <person name="Zifcakova L."/>
            <person name="Stursova M."/>
            <person name="Spatafora J.W."/>
            <person name="Tedersoo L."/>
            <person name="Vaario L.M."/>
            <person name="Yamada A."/>
            <person name="Yan M."/>
            <person name="Wang P."/>
            <person name="Xu J."/>
            <person name="Bruns T."/>
            <person name="Baldrian P."/>
            <person name="Vilgalys R."/>
            <person name="Dunand C."/>
            <person name="Henrissat B."/>
            <person name="Grigoriev I.V."/>
            <person name="Hibbett D."/>
            <person name="Nagy L.G."/>
            <person name="Martin F.M."/>
        </authorList>
    </citation>
    <scope>NUCLEOTIDE SEQUENCE</scope>
    <source>
        <strain evidence="1">UP504</strain>
    </source>
</reference>
<keyword evidence="2" id="KW-1185">Reference proteome</keyword>
<dbReference type="EMBL" id="MU129049">
    <property type="protein sequence ID" value="KAF9508847.1"/>
    <property type="molecule type" value="Genomic_DNA"/>
</dbReference>
<name>A0A9P6ANJ5_9AGAM</name>
<accession>A0A9P6ANJ5</accession>
<dbReference type="OrthoDB" id="3300681at2759"/>
<organism evidence="1 2">
    <name type="scientific">Hydnum rufescens UP504</name>
    <dbReference type="NCBI Taxonomy" id="1448309"/>
    <lineage>
        <taxon>Eukaryota</taxon>
        <taxon>Fungi</taxon>
        <taxon>Dikarya</taxon>
        <taxon>Basidiomycota</taxon>
        <taxon>Agaricomycotina</taxon>
        <taxon>Agaricomycetes</taxon>
        <taxon>Cantharellales</taxon>
        <taxon>Hydnaceae</taxon>
        <taxon>Hydnum</taxon>
    </lineage>
</organism>
<sequence>MSSATTSGDIHPRLIEALSPPSHFYFTLWPLIIAKSPFVFRYRTLRNVNHEFRKFADSLEDSRSIRAKSNYMIDRATGHDRELPPLALEGLPFDSVIEWREWGADKAGFNDVKAFRDFCAIGDIDPDAVVKYDPYASDHEGLSQEGISLPQSVIDCYTQHMWSSRAKDILVFSLNNPLKTNGYCHYFGILGRADKLAQMFDFFREKGWCAKMGWEREWT</sequence>
<protein>
    <submittedName>
        <fullName evidence="1">Uncharacterized protein</fullName>
    </submittedName>
</protein>